<name>A0A177CM71_9PLEO</name>
<reference evidence="1 2" key="1">
    <citation type="submission" date="2016-05" db="EMBL/GenBank/DDBJ databases">
        <title>Comparative analysis of secretome profiles of manganese(II)-oxidizing ascomycete fungi.</title>
        <authorList>
            <consortium name="DOE Joint Genome Institute"/>
            <person name="Zeiner C.A."/>
            <person name="Purvine S.O."/>
            <person name="Zink E.M."/>
            <person name="Wu S."/>
            <person name="Pasa-Tolic L."/>
            <person name="Chaput D.L."/>
            <person name="Haridas S."/>
            <person name="Grigoriev I.V."/>
            <person name="Santelli C.M."/>
            <person name="Hansel C.M."/>
        </authorList>
    </citation>
    <scope>NUCLEOTIDE SEQUENCE [LARGE SCALE GENOMIC DNA]</scope>
    <source>
        <strain evidence="1 2">AP3s5-JAC2a</strain>
    </source>
</reference>
<dbReference type="AlphaFoldDB" id="A0A177CM71"/>
<gene>
    <name evidence="1" type="ORF">CC84DRAFT_534191</name>
</gene>
<evidence type="ECO:0000313" key="2">
    <source>
        <dbReference type="Proteomes" id="UP000077069"/>
    </source>
</evidence>
<dbReference type="InParanoid" id="A0A177CM71"/>
<sequence>MEPFAYMPASGLSRHSTCGFVKLQSCQRASFMWAHRRFTTLVPAILCTIIRLYDYTWFGLGVCKVVIRLCGTYGRMGRRRELDNFSRSGDE</sequence>
<dbReference type="RefSeq" id="XP_018038407.1">
    <property type="nucleotide sequence ID" value="XM_018186652.1"/>
</dbReference>
<organism evidence="1 2">
    <name type="scientific">Paraphaeosphaeria sporulosa</name>
    <dbReference type="NCBI Taxonomy" id="1460663"/>
    <lineage>
        <taxon>Eukaryota</taxon>
        <taxon>Fungi</taxon>
        <taxon>Dikarya</taxon>
        <taxon>Ascomycota</taxon>
        <taxon>Pezizomycotina</taxon>
        <taxon>Dothideomycetes</taxon>
        <taxon>Pleosporomycetidae</taxon>
        <taxon>Pleosporales</taxon>
        <taxon>Massarineae</taxon>
        <taxon>Didymosphaeriaceae</taxon>
        <taxon>Paraphaeosphaeria</taxon>
    </lineage>
</organism>
<protein>
    <submittedName>
        <fullName evidence="1">Uncharacterized protein</fullName>
    </submittedName>
</protein>
<dbReference type="Proteomes" id="UP000077069">
    <property type="component" value="Unassembled WGS sequence"/>
</dbReference>
<keyword evidence="2" id="KW-1185">Reference proteome</keyword>
<proteinExistence type="predicted"/>
<dbReference type="EMBL" id="KV441550">
    <property type="protein sequence ID" value="OAG08042.1"/>
    <property type="molecule type" value="Genomic_DNA"/>
</dbReference>
<accession>A0A177CM71</accession>
<dbReference type="GeneID" id="28770138"/>
<evidence type="ECO:0000313" key="1">
    <source>
        <dbReference type="EMBL" id="OAG08042.1"/>
    </source>
</evidence>